<protein>
    <submittedName>
        <fullName evidence="2">Uncharacterized protein</fullName>
    </submittedName>
</protein>
<dbReference type="EMBL" id="JBHFFA010000006">
    <property type="protein sequence ID" value="KAL2622546.1"/>
    <property type="molecule type" value="Genomic_DNA"/>
</dbReference>
<keyword evidence="3" id="KW-1185">Reference proteome</keyword>
<organism evidence="2 3">
    <name type="scientific">Riccia fluitans</name>
    <dbReference type="NCBI Taxonomy" id="41844"/>
    <lineage>
        <taxon>Eukaryota</taxon>
        <taxon>Viridiplantae</taxon>
        <taxon>Streptophyta</taxon>
        <taxon>Embryophyta</taxon>
        <taxon>Marchantiophyta</taxon>
        <taxon>Marchantiopsida</taxon>
        <taxon>Marchantiidae</taxon>
        <taxon>Marchantiales</taxon>
        <taxon>Ricciaceae</taxon>
        <taxon>Riccia</taxon>
    </lineage>
</organism>
<sequence>MPSWAKGQKSGSGKSHDAAKPPRCEGWIARRASAQTESVGVPVSFPYKRSDPLDPIILSTVLSSPRNQANWENTHRDYEFHAEPE</sequence>
<evidence type="ECO:0000256" key="1">
    <source>
        <dbReference type="SAM" id="MobiDB-lite"/>
    </source>
</evidence>
<evidence type="ECO:0000313" key="3">
    <source>
        <dbReference type="Proteomes" id="UP001605036"/>
    </source>
</evidence>
<comment type="caution">
    <text evidence="2">The sequence shown here is derived from an EMBL/GenBank/DDBJ whole genome shotgun (WGS) entry which is preliminary data.</text>
</comment>
<gene>
    <name evidence="2" type="ORF">R1flu_002751</name>
</gene>
<dbReference type="AlphaFoldDB" id="A0ABD1Y7D5"/>
<feature type="compositionally biased region" description="Basic and acidic residues" evidence="1">
    <location>
        <begin position="14"/>
        <end position="23"/>
    </location>
</feature>
<dbReference type="Proteomes" id="UP001605036">
    <property type="component" value="Unassembled WGS sequence"/>
</dbReference>
<proteinExistence type="predicted"/>
<evidence type="ECO:0000313" key="2">
    <source>
        <dbReference type="EMBL" id="KAL2622546.1"/>
    </source>
</evidence>
<reference evidence="2 3" key="1">
    <citation type="submission" date="2024-09" db="EMBL/GenBank/DDBJ databases">
        <title>Chromosome-scale assembly of Riccia fluitans.</title>
        <authorList>
            <person name="Paukszto L."/>
            <person name="Sawicki J."/>
            <person name="Karawczyk K."/>
            <person name="Piernik-Szablinska J."/>
            <person name="Szczecinska M."/>
            <person name="Mazdziarz M."/>
        </authorList>
    </citation>
    <scope>NUCLEOTIDE SEQUENCE [LARGE SCALE GENOMIC DNA]</scope>
    <source>
        <strain evidence="2">Rf_01</strain>
        <tissue evidence="2">Aerial parts of the thallus</tissue>
    </source>
</reference>
<name>A0ABD1Y7D5_9MARC</name>
<feature type="region of interest" description="Disordered" evidence="1">
    <location>
        <begin position="1"/>
        <end position="23"/>
    </location>
</feature>
<accession>A0ABD1Y7D5</accession>